<sequence length="134" mass="16007">MKIPENLDEWVEKQLQDPKVLQRELLKLQEENETLKKRIKSLVDELNGVIPLNSITKPLQPYISDSMPRIPVAILEHYKDYWLFDTETKLYSLFKFGEQRFRVTYKRTGLFSKTETKEFTDYMAAFKYFSKVTS</sequence>
<dbReference type="EMBL" id="BK014667">
    <property type="protein sequence ID" value="DAD67076.1"/>
    <property type="molecule type" value="Genomic_DNA"/>
</dbReference>
<reference evidence="1" key="1">
    <citation type="journal article" date="2021" name="Proc. Natl. Acad. Sci. U.S.A.">
        <title>A Catalog of Tens of Thousands of Viruses from Human Metagenomes Reveals Hidden Associations with Chronic Diseases.</title>
        <authorList>
            <person name="Tisza M.J."/>
            <person name="Buck C.B."/>
        </authorList>
    </citation>
    <scope>NUCLEOTIDE SEQUENCE</scope>
    <source>
        <strain evidence="1">CtBev14</strain>
    </source>
</reference>
<protein>
    <submittedName>
        <fullName evidence="1">Uncharacterized protein</fullName>
    </submittedName>
</protein>
<name>A0A8S5LAP0_9CAUD</name>
<organism evidence="1">
    <name type="scientific">Podoviridae sp. ctBev14</name>
    <dbReference type="NCBI Taxonomy" id="2823556"/>
    <lineage>
        <taxon>Viruses</taxon>
        <taxon>Duplodnaviria</taxon>
        <taxon>Heunggongvirae</taxon>
        <taxon>Uroviricota</taxon>
        <taxon>Caudoviricetes</taxon>
    </lineage>
</organism>
<evidence type="ECO:0000313" key="1">
    <source>
        <dbReference type="EMBL" id="DAD67076.1"/>
    </source>
</evidence>
<accession>A0A8S5LAP0</accession>
<proteinExistence type="predicted"/>